<reference evidence="2 3" key="1">
    <citation type="submission" date="2015-09" db="EMBL/GenBank/DDBJ databases">
        <title>Atta colombica WGS genome.</title>
        <authorList>
            <person name="Nygaard S."/>
            <person name="Hu H."/>
            <person name="Boomsma J."/>
            <person name="Zhang G."/>
        </authorList>
    </citation>
    <scope>NUCLEOTIDE SEQUENCE [LARGE SCALE GENOMIC DNA]</scope>
    <source>
        <strain evidence="2">Treedump-2</strain>
        <tissue evidence="2">Whole body</tissue>
    </source>
</reference>
<feature type="compositionally biased region" description="Basic and acidic residues" evidence="1">
    <location>
        <begin position="47"/>
        <end position="71"/>
    </location>
</feature>
<gene>
    <name evidence="2" type="ORF">ALC53_01729</name>
</gene>
<evidence type="ECO:0000256" key="1">
    <source>
        <dbReference type="SAM" id="MobiDB-lite"/>
    </source>
</evidence>
<dbReference type="AlphaFoldDB" id="A0A195BUS6"/>
<feature type="compositionally biased region" description="Basic and acidic residues" evidence="1">
    <location>
        <begin position="111"/>
        <end position="123"/>
    </location>
</feature>
<organism evidence="2 3">
    <name type="scientific">Atta colombica</name>
    <dbReference type="NCBI Taxonomy" id="520822"/>
    <lineage>
        <taxon>Eukaryota</taxon>
        <taxon>Metazoa</taxon>
        <taxon>Ecdysozoa</taxon>
        <taxon>Arthropoda</taxon>
        <taxon>Hexapoda</taxon>
        <taxon>Insecta</taxon>
        <taxon>Pterygota</taxon>
        <taxon>Neoptera</taxon>
        <taxon>Endopterygota</taxon>
        <taxon>Hymenoptera</taxon>
        <taxon>Apocrita</taxon>
        <taxon>Aculeata</taxon>
        <taxon>Formicoidea</taxon>
        <taxon>Formicidae</taxon>
        <taxon>Myrmicinae</taxon>
        <taxon>Atta</taxon>
    </lineage>
</organism>
<feature type="compositionally biased region" description="Polar residues" evidence="1">
    <location>
        <begin position="124"/>
        <end position="133"/>
    </location>
</feature>
<evidence type="ECO:0000313" key="2">
    <source>
        <dbReference type="EMBL" id="KYM90963.1"/>
    </source>
</evidence>
<feature type="compositionally biased region" description="Low complexity" evidence="1">
    <location>
        <begin position="72"/>
        <end position="90"/>
    </location>
</feature>
<sequence>MKDLITKNQSTPVNTISNNKIHEYVINTVPNEHIDSINDQFILNKRLKPEEDNMEEKENLEDNKEKLEDNKNLGTSENTISESTASSSVSKKNENLSFSFYDFPSEETVFREDYEKEKPDSENISKSTSDIIV</sequence>
<name>A0A195BUS6_9HYME</name>
<dbReference type="EMBL" id="KQ976409">
    <property type="protein sequence ID" value="KYM90963.1"/>
    <property type="molecule type" value="Genomic_DNA"/>
</dbReference>
<accession>A0A195BUS6</accession>
<feature type="region of interest" description="Disordered" evidence="1">
    <location>
        <begin position="47"/>
        <end position="91"/>
    </location>
</feature>
<feature type="region of interest" description="Disordered" evidence="1">
    <location>
        <begin position="111"/>
        <end position="133"/>
    </location>
</feature>
<dbReference type="Proteomes" id="UP000078540">
    <property type="component" value="Unassembled WGS sequence"/>
</dbReference>
<protein>
    <submittedName>
        <fullName evidence="2">Uncharacterized protein</fullName>
    </submittedName>
</protein>
<proteinExistence type="predicted"/>
<keyword evidence="3" id="KW-1185">Reference proteome</keyword>
<evidence type="ECO:0000313" key="3">
    <source>
        <dbReference type="Proteomes" id="UP000078540"/>
    </source>
</evidence>